<dbReference type="AlphaFoldDB" id="A0A6V8PQ20"/>
<evidence type="ECO:0000313" key="1">
    <source>
        <dbReference type="EMBL" id="GFP34150.1"/>
    </source>
</evidence>
<dbReference type="Proteomes" id="UP000568877">
    <property type="component" value="Unassembled WGS sequence"/>
</dbReference>
<dbReference type="InterPro" id="IPR015422">
    <property type="entry name" value="PyrdxlP-dep_Trfase_small"/>
</dbReference>
<name>A0A6V8PQ20_9ACTN</name>
<proteinExistence type="predicted"/>
<dbReference type="EMBL" id="BLSA01000985">
    <property type="protein sequence ID" value="GFP34150.1"/>
    <property type="molecule type" value="Genomic_DNA"/>
</dbReference>
<gene>
    <name evidence="1" type="ORF">HKBW3S42_02490</name>
</gene>
<reference evidence="1 2" key="1">
    <citation type="journal article" date="2020" name="Front. Microbiol.">
        <title>Single-cell genomics of novel Actinobacteria with the Wood-Ljungdahl pathway discovered in a serpentinizing system.</title>
        <authorList>
            <person name="Merino N."/>
            <person name="Kawai M."/>
            <person name="Boyd E.S."/>
            <person name="Colman D.R."/>
            <person name="McGlynn S.E."/>
            <person name="Nealson K.H."/>
            <person name="Kurokawa K."/>
            <person name="Hongoh Y."/>
        </authorList>
    </citation>
    <scope>NUCLEOTIDE SEQUENCE [LARGE SCALE GENOMIC DNA]</scope>
    <source>
        <strain evidence="1 2">S42</strain>
    </source>
</reference>
<protein>
    <submittedName>
        <fullName evidence="1">Threonine-phosphate decarboxylase</fullName>
    </submittedName>
</protein>
<dbReference type="InterPro" id="IPR015421">
    <property type="entry name" value="PyrdxlP-dep_Trfase_major"/>
</dbReference>
<organism evidence="1 2">
    <name type="scientific">Candidatus Hakubella thermalkaliphila</name>
    <dbReference type="NCBI Taxonomy" id="2754717"/>
    <lineage>
        <taxon>Bacteria</taxon>
        <taxon>Bacillati</taxon>
        <taxon>Actinomycetota</taxon>
        <taxon>Actinomycetota incertae sedis</taxon>
        <taxon>Candidatus Hakubellales</taxon>
        <taxon>Candidatus Hakubellaceae</taxon>
        <taxon>Candidatus Hakubella</taxon>
    </lineage>
</organism>
<evidence type="ECO:0000313" key="2">
    <source>
        <dbReference type="Proteomes" id="UP000568877"/>
    </source>
</evidence>
<dbReference type="InterPro" id="IPR015424">
    <property type="entry name" value="PyrdxlP-dep_Trfase"/>
</dbReference>
<dbReference type="SUPFAM" id="SSF53383">
    <property type="entry name" value="PLP-dependent transferases"/>
    <property type="match status" value="1"/>
</dbReference>
<dbReference type="Gene3D" id="3.40.640.10">
    <property type="entry name" value="Type I PLP-dependent aspartate aminotransferase-like (Major domain)"/>
    <property type="match status" value="1"/>
</dbReference>
<accession>A0A6V8PQ20</accession>
<comment type="caution">
    <text evidence="1">The sequence shown here is derived from an EMBL/GenBank/DDBJ whole genome shotgun (WGS) entry which is preliminary data.</text>
</comment>
<sequence>MQETHGGNIYILSEKLRLNEKNIIDFSASINPLGMPKNVNSIIKDNIKYLHNYPDPDAKRLRLQIAKQHKINPECQTLNIEENLS</sequence>
<dbReference type="Gene3D" id="3.90.1150.10">
    <property type="entry name" value="Aspartate Aminotransferase, domain 1"/>
    <property type="match status" value="1"/>
</dbReference>